<sequence length="104" mass="11414">MKRPGKSVDWLRKMACPSGVQTNQESPLSHCSIGVRAKLLDTDFSSRVKRSSLLNGISLHGTGRRGLKTMTASQISGTRNCSTMIKECEEPLSRCDNQFLSLSV</sequence>
<reference evidence="1 2" key="1">
    <citation type="journal article" date="2019" name="Sci. Rep.">
        <title>Orb-weaving spider Araneus ventricosus genome elucidates the spidroin gene catalogue.</title>
        <authorList>
            <person name="Kono N."/>
            <person name="Nakamura H."/>
            <person name="Ohtoshi R."/>
            <person name="Moran D.A.P."/>
            <person name="Shinohara A."/>
            <person name="Yoshida Y."/>
            <person name="Fujiwara M."/>
            <person name="Mori M."/>
            <person name="Tomita M."/>
            <person name="Arakawa K."/>
        </authorList>
    </citation>
    <scope>NUCLEOTIDE SEQUENCE [LARGE SCALE GENOMIC DNA]</scope>
</reference>
<comment type="caution">
    <text evidence="1">The sequence shown here is derived from an EMBL/GenBank/DDBJ whole genome shotgun (WGS) entry which is preliminary data.</text>
</comment>
<protein>
    <submittedName>
        <fullName evidence="1">Uncharacterized protein</fullName>
    </submittedName>
</protein>
<name>A0A4Y2B9C6_ARAVE</name>
<keyword evidence="2" id="KW-1185">Reference proteome</keyword>
<dbReference type="Proteomes" id="UP000499080">
    <property type="component" value="Unassembled WGS sequence"/>
</dbReference>
<dbReference type="EMBL" id="BGPR01000056">
    <property type="protein sequence ID" value="GBL87935.1"/>
    <property type="molecule type" value="Genomic_DNA"/>
</dbReference>
<accession>A0A4Y2B9C6</accession>
<evidence type="ECO:0000313" key="1">
    <source>
        <dbReference type="EMBL" id="GBL87935.1"/>
    </source>
</evidence>
<gene>
    <name evidence="1" type="ORF">AVEN_192095_1</name>
</gene>
<proteinExistence type="predicted"/>
<evidence type="ECO:0000313" key="2">
    <source>
        <dbReference type="Proteomes" id="UP000499080"/>
    </source>
</evidence>
<dbReference type="AlphaFoldDB" id="A0A4Y2B9C6"/>
<organism evidence="1 2">
    <name type="scientific">Araneus ventricosus</name>
    <name type="common">Orbweaver spider</name>
    <name type="synonym">Epeira ventricosa</name>
    <dbReference type="NCBI Taxonomy" id="182803"/>
    <lineage>
        <taxon>Eukaryota</taxon>
        <taxon>Metazoa</taxon>
        <taxon>Ecdysozoa</taxon>
        <taxon>Arthropoda</taxon>
        <taxon>Chelicerata</taxon>
        <taxon>Arachnida</taxon>
        <taxon>Araneae</taxon>
        <taxon>Araneomorphae</taxon>
        <taxon>Entelegynae</taxon>
        <taxon>Araneoidea</taxon>
        <taxon>Araneidae</taxon>
        <taxon>Araneus</taxon>
    </lineage>
</organism>